<dbReference type="SUPFAM" id="SSF48317">
    <property type="entry name" value="Acid phosphatase/Vanadium-dependent haloperoxidase"/>
    <property type="match status" value="1"/>
</dbReference>
<evidence type="ECO:0000256" key="3">
    <source>
        <dbReference type="ARBA" id="ARBA00022692"/>
    </source>
</evidence>
<evidence type="ECO:0000256" key="2">
    <source>
        <dbReference type="ARBA" id="ARBA00022475"/>
    </source>
</evidence>
<proteinExistence type="predicted"/>
<dbReference type="AlphaFoldDB" id="A0A841AS11"/>
<feature type="transmembrane region" description="Helical" evidence="7">
    <location>
        <begin position="143"/>
        <end position="169"/>
    </location>
</feature>
<comment type="caution">
    <text evidence="9">The sequence shown here is derived from an EMBL/GenBank/DDBJ whole genome shotgun (WGS) entry which is preliminary data.</text>
</comment>
<organism evidence="9 10">
    <name type="scientific">Conyzicola lurida</name>
    <dbReference type="NCBI Taxonomy" id="1172621"/>
    <lineage>
        <taxon>Bacteria</taxon>
        <taxon>Bacillati</taxon>
        <taxon>Actinomycetota</taxon>
        <taxon>Actinomycetes</taxon>
        <taxon>Micrococcales</taxon>
        <taxon>Microbacteriaceae</taxon>
        <taxon>Conyzicola</taxon>
    </lineage>
</organism>
<evidence type="ECO:0000313" key="10">
    <source>
        <dbReference type="Proteomes" id="UP000536685"/>
    </source>
</evidence>
<feature type="domain" description="Phosphatidic acid phosphatase type 2/haloperoxidase" evidence="8">
    <location>
        <begin position="96"/>
        <end position="200"/>
    </location>
</feature>
<dbReference type="Pfam" id="PF01569">
    <property type="entry name" value="PAP2"/>
    <property type="match status" value="1"/>
</dbReference>
<dbReference type="Proteomes" id="UP000536685">
    <property type="component" value="Unassembled WGS sequence"/>
</dbReference>
<dbReference type="SMART" id="SM00014">
    <property type="entry name" value="acidPPc"/>
    <property type="match status" value="1"/>
</dbReference>
<comment type="subcellular location">
    <subcellularLocation>
        <location evidence="1">Cell membrane</location>
        <topology evidence="1">Multi-pass membrane protein</topology>
    </subcellularLocation>
</comment>
<keyword evidence="6 7" id="KW-0472">Membrane</keyword>
<dbReference type="RefSeq" id="WP_184238629.1">
    <property type="nucleotide sequence ID" value="NZ_JACHMJ010000001.1"/>
</dbReference>
<keyword evidence="2" id="KW-1003">Cell membrane</keyword>
<evidence type="ECO:0000256" key="1">
    <source>
        <dbReference type="ARBA" id="ARBA00004651"/>
    </source>
</evidence>
<dbReference type="PANTHER" id="PTHR14969:SF62">
    <property type="entry name" value="DECAPRENYLPHOSPHORYL-5-PHOSPHORIBOSE PHOSPHATASE RV3807C-RELATED"/>
    <property type="match status" value="1"/>
</dbReference>
<feature type="transmembrane region" description="Helical" evidence="7">
    <location>
        <begin position="16"/>
        <end position="37"/>
    </location>
</feature>
<protein>
    <submittedName>
        <fullName evidence="9">Undecaprenyl-diphosphatase</fullName>
        <ecNumber evidence="9">3.6.1.27</ecNumber>
    </submittedName>
</protein>
<evidence type="ECO:0000313" key="9">
    <source>
        <dbReference type="EMBL" id="MBB5844466.1"/>
    </source>
</evidence>
<gene>
    <name evidence="9" type="ORF">HD599_002789</name>
</gene>
<evidence type="ECO:0000256" key="5">
    <source>
        <dbReference type="ARBA" id="ARBA00022989"/>
    </source>
</evidence>
<feature type="transmembrane region" description="Helical" evidence="7">
    <location>
        <begin position="181"/>
        <end position="201"/>
    </location>
</feature>
<accession>A0A841AS11</accession>
<evidence type="ECO:0000256" key="4">
    <source>
        <dbReference type="ARBA" id="ARBA00022801"/>
    </source>
</evidence>
<evidence type="ECO:0000256" key="7">
    <source>
        <dbReference type="SAM" id="Phobius"/>
    </source>
</evidence>
<evidence type="ECO:0000259" key="8">
    <source>
        <dbReference type="SMART" id="SM00014"/>
    </source>
</evidence>
<dbReference type="InterPro" id="IPR036938">
    <property type="entry name" value="PAP2/HPO_sf"/>
</dbReference>
<keyword evidence="10" id="KW-1185">Reference proteome</keyword>
<dbReference type="GO" id="GO:0005886">
    <property type="term" value="C:plasma membrane"/>
    <property type="evidence" value="ECO:0007669"/>
    <property type="project" value="UniProtKB-SubCell"/>
</dbReference>
<feature type="transmembrane region" description="Helical" evidence="7">
    <location>
        <begin position="98"/>
        <end position="118"/>
    </location>
</feature>
<keyword evidence="4 9" id="KW-0378">Hydrolase</keyword>
<dbReference type="PANTHER" id="PTHR14969">
    <property type="entry name" value="SPHINGOSINE-1-PHOSPHATE PHOSPHOHYDROLASE"/>
    <property type="match status" value="1"/>
</dbReference>
<keyword evidence="3 7" id="KW-0812">Transmembrane</keyword>
<name>A0A841AS11_9MICO</name>
<feature type="transmembrane region" description="Helical" evidence="7">
    <location>
        <begin position="66"/>
        <end position="91"/>
    </location>
</feature>
<dbReference type="CDD" id="cd03392">
    <property type="entry name" value="PAP2_like_2"/>
    <property type="match status" value="1"/>
</dbReference>
<dbReference type="EC" id="3.6.1.27" evidence="9"/>
<evidence type="ECO:0000256" key="6">
    <source>
        <dbReference type="ARBA" id="ARBA00023136"/>
    </source>
</evidence>
<dbReference type="EMBL" id="JACHMJ010000001">
    <property type="protein sequence ID" value="MBB5844466.1"/>
    <property type="molecule type" value="Genomic_DNA"/>
</dbReference>
<dbReference type="Gene3D" id="1.20.144.10">
    <property type="entry name" value="Phosphatidic acid phosphatase type 2/haloperoxidase"/>
    <property type="match status" value="2"/>
</dbReference>
<dbReference type="GO" id="GO:0050380">
    <property type="term" value="F:undecaprenyl-diphosphatase activity"/>
    <property type="evidence" value="ECO:0007669"/>
    <property type="project" value="UniProtKB-EC"/>
</dbReference>
<sequence length="213" mass="23209">MSDNEQPVVNTVSRRWPVVSGAIALVLAVALGALILIRGNLPFEDEAEWMQEIVEHRSPLWEVPSLLMNFLGGGWFSFLLPAVIAIVLCVLRRFWSALFLAVSSVASALLVQLLKSIFGRPRPEDMLVTADFGSFPSGHSANAATLVVCLGIILWRAWVWVAGVAYVVLMMLSRTYLGAHWITDTIAGALLGAAVALIIWAPMAKRLRVESTA</sequence>
<dbReference type="InterPro" id="IPR000326">
    <property type="entry name" value="PAP2/HPO"/>
</dbReference>
<reference evidence="9 10" key="1">
    <citation type="submission" date="2020-08" db="EMBL/GenBank/DDBJ databases">
        <title>Sequencing the genomes of 1000 actinobacteria strains.</title>
        <authorList>
            <person name="Klenk H.-P."/>
        </authorList>
    </citation>
    <scope>NUCLEOTIDE SEQUENCE [LARGE SCALE GENOMIC DNA]</scope>
    <source>
        <strain evidence="9 10">DSM 105784</strain>
    </source>
</reference>
<keyword evidence="5 7" id="KW-1133">Transmembrane helix</keyword>